<keyword evidence="3" id="KW-1185">Reference proteome</keyword>
<dbReference type="InParanoid" id="A0A482WFG6"/>
<protein>
    <submittedName>
        <fullName evidence="2">Uncharacterized protein</fullName>
    </submittedName>
</protein>
<dbReference type="Gene3D" id="3.40.630.10">
    <property type="entry name" value="Zn peptidases"/>
    <property type="match status" value="1"/>
</dbReference>
<dbReference type="EMBL" id="QKKF02037401">
    <property type="protein sequence ID" value="RZF32244.1"/>
    <property type="molecule type" value="Genomic_DNA"/>
</dbReference>
<evidence type="ECO:0000313" key="2">
    <source>
        <dbReference type="EMBL" id="RZF32244.1"/>
    </source>
</evidence>
<organism evidence="2 3">
    <name type="scientific">Laodelphax striatellus</name>
    <name type="common">Small brown planthopper</name>
    <name type="synonym">Delphax striatella</name>
    <dbReference type="NCBI Taxonomy" id="195883"/>
    <lineage>
        <taxon>Eukaryota</taxon>
        <taxon>Metazoa</taxon>
        <taxon>Ecdysozoa</taxon>
        <taxon>Arthropoda</taxon>
        <taxon>Hexapoda</taxon>
        <taxon>Insecta</taxon>
        <taxon>Pterygota</taxon>
        <taxon>Neoptera</taxon>
        <taxon>Paraneoptera</taxon>
        <taxon>Hemiptera</taxon>
        <taxon>Auchenorrhyncha</taxon>
        <taxon>Fulgoroidea</taxon>
        <taxon>Delphacidae</taxon>
        <taxon>Criomorphinae</taxon>
        <taxon>Laodelphax</taxon>
    </lineage>
</organism>
<dbReference type="Proteomes" id="UP000291343">
    <property type="component" value="Unassembled WGS sequence"/>
</dbReference>
<dbReference type="InterPro" id="IPR050821">
    <property type="entry name" value="Cytosolic_carboxypeptidase"/>
</dbReference>
<evidence type="ECO:0000256" key="1">
    <source>
        <dbReference type="ARBA" id="ARBA00001947"/>
    </source>
</evidence>
<reference evidence="2 3" key="1">
    <citation type="journal article" date="2017" name="Gigascience">
        <title>Genome sequence of the small brown planthopper, Laodelphax striatellus.</title>
        <authorList>
            <person name="Zhu J."/>
            <person name="Jiang F."/>
            <person name="Wang X."/>
            <person name="Yang P."/>
            <person name="Bao Y."/>
            <person name="Zhao W."/>
            <person name="Wang W."/>
            <person name="Lu H."/>
            <person name="Wang Q."/>
            <person name="Cui N."/>
            <person name="Li J."/>
            <person name="Chen X."/>
            <person name="Luo L."/>
            <person name="Yu J."/>
            <person name="Kang L."/>
            <person name="Cui F."/>
        </authorList>
    </citation>
    <scope>NUCLEOTIDE SEQUENCE [LARGE SCALE GENOMIC DNA]</scope>
    <source>
        <strain evidence="2">Lst14</strain>
    </source>
</reference>
<dbReference type="PANTHER" id="PTHR12756">
    <property type="entry name" value="CYTOSOLIC CARBOXYPEPTIDASE"/>
    <property type="match status" value="1"/>
</dbReference>
<sequence>MLPALLSSVAPAFDLSQCSFVVEQGKEATARISVWRQFGVQRSYTMESSYCGFDVGLYKGNHMTIPILEEMGRTFCVALLYLSEGNWLGDNLDSEAKTSLHVNQ</sequence>
<comment type="caution">
    <text evidence="2">The sequence shown here is derived from an EMBL/GenBank/DDBJ whole genome shotgun (WGS) entry which is preliminary data.</text>
</comment>
<accession>A0A482WFG6</accession>
<dbReference type="PANTHER" id="PTHR12756:SF11">
    <property type="entry name" value="CYTOSOLIC CARBOXYPEPTIDASE 1"/>
    <property type="match status" value="1"/>
</dbReference>
<proteinExistence type="predicted"/>
<comment type="cofactor">
    <cofactor evidence="1">
        <name>Zn(2+)</name>
        <dbReference type="ChEBI" id="CHEBI:29105"/>
    </cofactor>
</comment>
<name>A0A482WFG6_LAOST</name>
<dbReference type="AlphaFoldDB" id="A0A482WFG6"/>
<dbReference type="OrthoDB" id="10253041at2759"/>
<evidence type="ECO:0000313" key="3">
    <source>
        <dbReference type="Proteomes" id="UP000291343"/>
    </source>
</evidence>
<gene>
    <name evidence="2" type="ORF">LSTR_LSTR015858</name>
</gene>